<dbReference type="Proteomes" id="UP000720189">
    <property type="component" value="Unassembled WGS sequence"/>
</dbReference>
<dbReference type="OrthoDB" id="3692311at2759"/>
<keyword evidence="2" id="KW-1185">Reference proteome</keyword>
<organism evidence="1 2">
    <name type="scientific">Fusarium redolens</name>
    <dbReference type="NCBI Taxonomy" id="48865"/>
    <lineage>
        <taxon>Eukaryota</taxon>
        <taxon>Fungi</taxon>
        <taxon>Dikarya</taxon>
        <taxon>Ascomycota</taxon>
        <taxon>Pezizomycotina</taxon>
        <taxon>Sordariomycetes</taxon>
        <taxon>Hypocreomycetidae</taxon>
        <taxon>Hypocreales</taxon>
        <taxon>Nectriaceae</taxon>
        <taxon>Fusarium</taxon>
        <taxon>Fusarium redolens species complex</taxon>
    </lineage>
</organism>
<dbReference type="EMBL" id="JAGMUX010000007">
    <property type="protein sequence ID" value="KAH7254246.1"/>
    <property type="molecule type" value="Genomic_DNA"/>
</dbReference>
<protein>
    <submittedName>
        <fullName evidence="1">Uncharacterized protein</fullName>
    </submittedName>
</protein>
<name>A0A9P9KEC3_FUSRE</name>
<dbReference type="AlphaFoldDB" id="A0A9P9KEC3"/>
<gene>
    <name evidence="1" type="ORF">BKA55DRAFT_593828</name>
</gene>
<proteinExistence type="predicted"/>
<dbReference type="RefSeq" id="XP_046050493.1">
    <property type="nucleotide sequence ID" value="XM_046195597.1"/>
</dbReference>
<accession>A0A9P9KEC3</accession>
<dbReference type="GeneID" id="70225551"/>
<sequence length="442" mass="49089">MDETTRLELKSLISATGSRVSENASNLPSAGIGGSLRQSSPSWFRRVGLAVPLLLIPIAYAGLQQNPIFTKTQSTYYLGSNRSQIYQYYRAGASVFFGASAGASLISDMRTVLSTSFSTQDILVSHANTSSPHYNETIIDLGGKWEASRSGCRDLWRNVRIPFLELLPGYDSDNPDTWVSVPEDEIVPYASLIGLPIRDPFVWESLQWERMAPNMGYPNIWFDFPNSSTLTEHFTAMFDTEPQSKLQLVMGGICTDAAYQTTQMLRLCDISTSYIDMEVGCTRATVDADLVCQSKRARHTPSYPVKGNLTALSSLRLSQGILRELPFTGASHHVEEPSTLEMYLRDPLGVFQRIRGGYMDDPKTTTKLGCFTSLLPVILEQRLATVLNTITMSTYEVNVLTGGKGLSLDGGPVLWQNTTATWTEFDKDTYKLNKPWFVTTII</sequence>
<comment type="caution">
    <text evidence="1">The sequence shown here is derived from an EMBL/GenBank/DDBJ whole genome shotgun (WGS) entry which is preliminary data.</text>
</comment>
<reference evidence="1" key="1">
    <citation type="journal article" date="2021" name="Nat. Commun.">
        <title>Genetic determinants of endophytism in the Arabidopsis root mycobiome.</title>
        <authorList>
            <person name="Mesny F."/>
            <person name="Miyauchi S."/>
            <person name="Thiergart T."/>
            <person name="Pickel B."/>
            <person name="Atanasova L."/>
            <person name="Karlsson M."/>
            <person name="Huettel B."/>
            <person name="Barry K.W."/>
            <person name="Haridas S."/>
            <person name="Chen C."/>
            <person name="Bauer D."/>
            <person name="Andreopoulos W."/>
            <person name="Pangilinan J."/>
            <person name="LaButti K."/>
            <person name="Riley R."/>
            <person name="Lipzen A."/>
            <person name="Clum A."/>
            <person name="Drula E."/>
            <person name="Henrissat B."/>
            <person name="Kohler A."/>
            <person name="Grigoriev I.V."/>
            <person name="Martin F.M."/>
            <person name="Hacquard S."/>
        </authorList>
    </citation>
    <scope>NUCLEOTIDE SEQUENCE</scope>
    <source>
        <strain evidence="1">MPI-CAGE-AT-0023</strain>
    </source>
</reference>
<evidence type="ECO:0000313" key="2">
    <source>
        <dbReference type="Proteomes" id="UP000720189"/>
    </source>
</evidence>
<evidence type="ECO:0000313" key="1">
    <source>
        <dbReference type="EMBL" id="KAH7254246.1"/>
    </source>
</evidence>